<name>A0A1V9YNG5_ACHHY</name>
<organism evidence="12 13">
    <name type="scientific">Achlya hypogyna</name>
    <name type="common">Oomycete</name>
    <name type="synonym">Protoachlya hypogyna</name>
    <dbReference type="NCBI Taxonomy" id="1202772"/>
    <lineage>
        <taxon>Eukaryota</taxon>
        <taxon>Sar</taxon>
        <taxon>Stramenopiles</taxon>
        <taxon>Oomycota</taxon>
        <taxon>Saprolegniomycetes</taxon>
        <taxon>Saprolegniales</taxon>
        <taxon>Achlyaceae</taxon>
        <taxon>Achlya</taxon>
    </lineage>
</organism>
<keyword evidence="4 10" id="KW-0812">Transmembrane</keyword>
<keyword evidence="3" id="KW-0813">Transport</keyword>
<evidence type="ECO:0000256" key="9">
    <source>
        <dbReference type="SAM" id="MobiDB-lite"/>
    </source>
</evidence>
<sequence length="302" mass="33786">MDITADFRKLARWTDATEEAKPVSDFMQDALSVLKSVQRISSLVASQRKSYIDPVRFLPSKAAAFSDLERDELEDSVLDSYAACEQQIDALKEKIHQGLRAKKPQTTKMHVEVVSYLNDRVKRAVQNTKSDRKQRVSRPFFASQRFLPDTVELHAPKSSAPTSVPTSSATHQLATTPPPTAEAPASDELNEPIGDFTPEESQRFHAENIQLHQHLHEEIAAARQLEASMNEISRIMGQFSDNIEVQHGDLQAIADNASTTSTNVVEGNRLLEKAYDYGTNRGFTIFCFYAAASVLILAMHYY</sequence>
<dbReference type="Proteomes" id="UP000243579">
    <property type="component" value="Unassembled WGS sequence"/>
</dbReference>
<proteinExistence type="inferred from homology"/>
<dbReference type="PANTHER" id="PTHR15959:SF0">
    <property type="entry name" value="SYNTAXIN-18"/>
    <property type="match status" value="1"/>
</dbReference>
<evidence type="ECO:0000256" key="2">
    <source>
        <dbReference type="ARBA" id="ARBA00009063"/>
    </source>
</evidence>
<evidence type="ECO:0000259" key="11">
    <source>
        <dbReference type="PROSITE" id="PS50192"/>
    </source>
</evidence>
<evidence type="ECO:0000313" key="13">
    <source>
        <dbReference type="Proteomes" id="UP000243579"/>
    </source>
</evidence>
<feature type="region of interest" description="Disordered" evidence="9">
    <location>
        <begin position="155"/>
        <end position="197"/>
    </location>
</feature>
<keyword evidence="7" id="KW-0175">Coiled coil</keyword>
<evidence type="ECO:0000256" key="1">
    <source>
        <dbReference type="ARBA" id="ARBA00004211"/>
    </source>
</evidence>
<evidence type="ECO:0000256" key="3">
    <source>
        <dbReference type="ARBA" id="ARBA00022448"/>
    </source>
</evidence>
<evidence type="ECO:0000256" key="6">
    <source>
        <dbReference type="ARBA" id="ARBA00022989"/>
    </source>
</evidence>
<feature type="transmembrane region" description="Helical" evidence="10">
    <location>
        <begin position="283"/>
        <end position="301"/>
    </location>
</feature>
<dbReference type="OrthoDB" id="342981at2759"/>
<evidence type="ECO:0000256" key="10">
    <source>
        <dbReference type="SAM" id="Phobius"/>
    </source>
</evidence>
<feature type="domain" description="T-SNARE coiled-coil homology" evidence="11">
    <location>
        <begin position="212"/>
        <end position="274"/>
    </location>
</feature>
<gene>
    <name evidence="12" type="ORF">ACHHYP_09340</name>
</gene>
<dbReference type="GO" id="GO:0006890">
    <property type="term" value="P:retrograde vesicle-mediated transport, Golgi to endoplasmic reticulum"/>
    <property type="evidence" value="ECO:0007669"/>
    <property type="project" value="TreeGrafter"/>
</dbReference>
<dbReference type="AlphaFoldDB" id="A0A1V9YNG5"/>
<keyword evidence="8 10" id="KW-0472">Membrane</keyword>
<evidence type="ECO:0000256" key="5">
    <source>
        <dbReference type="ARBA" id="ARBA00022927"/>
    </source>
</evidence>
<dbReference type="STRING" id="1202772.A0A1V9YNG5"/>
<dbReference type="GO" id="GO:0031201">
    <property type="term" value="C:SNARE complex"/>
    <property type="evidence" value="ECO:0007669"/>
    <property type="project" value="TreeGrafter"/>
</dbReference>
<comment type="subcellular location">
    <subcellularLocation>
        <location evidence="1">Membrane</location>
        <topology evidence="1">Single-pass type IV membrane protein</topology>
    </subcellularLocation>
</comment>
<dbReference type="InterPro" id="IPR000727">
    <property type="entry name" value="T_SNARE_dom"/>
</dbReference>
<evidence type="ECO:0000313" key="12">
    <source>
        <dbReference type="EMBL" id="OQR87239.1"/>
    </source>
</evidence>
<evidence type="ECO:0000256" key="7">
    <source>
        <dbReference type="ARBA" id="ARBA00023054"/>
    </source>
</evidence>
<comment type="caution">
    <text evidence="12">The sequence shown here is derived from an EMBL/GenBank/DDBJ whole genome shotgun (WGS) entry which is preliminary data.</text>
</comment>
<feature type="compositionally biased region" description="Low complexity" evidence="9">
    <location>
        <begin position="156"/>
        <end position="170"/>
    </location>
</feature>
<protein>
    <recommendedName>
        <fullName evidence="11">t-SNARE coiled-coil homology domain-containing protein</fullName>
    </recommendedName>
</protein>
<dbReference type="Gene3D" id="1.20.5.110">
    <property type="match status" value="1"/>
</dbReference>
<reference evidence="12 13" key="1">
    <citation type="journal article" date="2014" name="Genome Biol. Evol.">
        <title>The secreted proteins of Achlya hypogyna and Thraustotheca clavata identify the ancestral oomycete secretome and reveal gene acquisitions by horizontal gene transfer.</title>
        <authorList>
            <person name="Misner I."/>
            <person name="Blouin N."/>
            <person name="Leonard G."/>
            <person name="Richards T.A."/>
            <person name="Lane C.E."/>
        </authorList>
    </citation>
    <scope>NUCLEOTIDE SEQUENCE [LARGE SCALE GENOMIC DNA]</scope>
    <source>
        <strain evidence="12 13">ATCC 48635</strain>
    </source>
</reference>
<evidence type="ECO:0000256" key="4">
    <source>
        <dbReference type="ARBA" id="ARBA00022692"/>
    </source>
</evidence>
<dbReference type="GO" id="GO:0005783">
    <property type="term" value="C:endoplasmic reticulum"/>
    <property type="evidence" value="ECO:0007669"/>
    <property type="project" value="TreeGrafter"/>
</dbReference>
<accession>A0A1V9YNG5</accession>
<dbReference type="SUPFAM" id="SSF58038">
    <property type="entry name" value="SNARE fusion complex"/>
    <property type="match status" value="1"/>
</dbReference>
<dbReference type="InterPro" id="IPR010989">
    <property type="entry name" value="SNARE"/>
</dbReference>
<dbReference type="PROSITE" id="PS50192">
    <property type="entry name" value="T_SNARE"/>
    <property type="match status" value="1"/>
</dbReference>
<keyword evidence="6 10" id="KW-1133">Transmembrane helix</keyword>
<dbReference type="GO" id="GO:0015031">
    <property type="term" value="P:protein transport"/>
    <property type="evidence" value="ECO:0007669"/>
    <property type="project" value="UniProtKB-KW"/>
</dbReference>
<evidence type="ECO:0000256" key="8">
    <source>
        <dbReference type="ARBA" id="ARBA00023136"/>
    </source>
</evidence>
<dbReference type="PANTHER" id="PTHR15959">
    <property type="entry name" value="SYNTAXIN-18"/>
    <property type="match status" value="1"/>
</dbReference>
<comment type="similarity">
    <text evidence="2">Belongs to the syntaxin family.</text>
</comment>
<dbReference type="EMBL" id="JNBR01001456">
    <property type="protein sequence ID" value="OQR87239.1"/>
    <property type="molecule type" value="Genomic_DNA"/>
</dbReference>
<keyword evidence="13" id="KW-1185">Reference proteome</keyword>
<dbReference type="SUPFAM" id="SSF47661">
    <property type="entry name" value="t-snare proteins"/>
    <property type="match status" value="1"/>
</dbReference>
<keyword evidence="5" id="KW-0653">Protein transport</keyword>